<dbReference type="PANTHER" id="PTHR46558:SF4">
    <property type="entry name" value="DNA-BIDING PHAGE PROTEIN"/>
    <property type="match status" value="1"/>
</dbReference>
<evidence type="ECO:0000256" key="1">
    <source>
        <dbReference type="ARBA" id="ARBA00023125"/>
    </source>
</evidence>
<dbReference type="Gene3D" id="1.10.260.40">
    <property type="entry name" value="lambda repressor-like DNA-binding domains"/>
    <property type="match status" value="1"/>
</dbReference>
<comment type="caution">
    <text evidence="3">The sequence shown here is derived from an EMBL/GenBank/DDBJ whole genome shotgun (WGS) entry which is preliminary data.</text>
</comment>
<dbReference type="Pfam" id="PF01381">
    <property type="entry name" value="HTH_3"/>
    <property type="match status" value="1"/>
</dbReference>
<sequence length="68" mass="7148">MKLKELRETRGFTLSQAAQAAHVTKAAVCMWESGARQPGLASMLALADLYGVSLDALFGRSPPGGEKG</sequence>
<keyword evidence="1" id="KW-0238">DNA-binding</keyword>
<evidence type="ECO:0000259" key="2">
    <source>
        <dbReference type="PROSITE" id="PS50943"/>
    </source>
</evidence>
<dbReference type="PANTHER" id="PTHR46558">
    <property type="entry name" value="TRACRIPTIONAL REGULATORY PROTEIN-RELATED-RELATED"/>
    <property type="match status" value="1"/>
</dbReference>
<dbReference type="PROSITE" id="PS50943">
    <property type="entry name" value="HTH_CROC1"/>
    <property type="match status" value="1"/>
</dbReference>
<dbReference type="AlphaFoldDB" id="A0A9D2MAJ0"/>
<dbReference type="InterPro" id="IPR010982">
    <property type="entry name" value="Lambda_DNA-bd_dom_sf"/>
</dbReference>
<dbReference type="SUPFAM" id="SSF47413">
    <property type="entry name" value="lambda repressor-like DNA-binding domains"/>
    <property type="match status" value="1"/>
</dbReference>
<accession>A0A9D2MAJ0</accession>
<proteinExistence type="predicted"/>
<dbReference type="SMART" id="SM00530">
    <property type="entry name" value="HTH_XRE"/>
    <property type="match status" value="1"/>
</dbReference>
<evidence type="ECO:0000313" key="4">
    <source>
        <dbReference type="Proteomes" id="UP000824208"/>
    </source>
</evidence>
<dbReference type="EMBL" id="DWYC01000054">
    <property type="protein sequence ID" value="HJB57186.1"/>
    <property type="molecule type" value="Genomic_DNA"/>
</dbReference>
<dbReference type="InterPro" id="IPR001387">
    <property type="entry name" value="Cro/C1-type_HTH"/>
</dbReference>
<name>A0A9D2MAJ0_9FIRM</name>
<dbReference type="Proteomes" id="UP000824208">
    <property type="component" value="Unassembled WGS sequence"/>
</dbReference>
<gene>
    <name evidence="3" type="ORF">H9714_06505</name>
</gene>
<dbReference type="CDD" id="cd00093">
    <property type="entry name" value="HTH_XRE"/>
    <property type="match status" value="1"/>
</dbReference>
<feature type="domain" description="HTH cro/C1-type" evidence="2">
    <location>
        <begin position="3"/>
        <end position="57"/>
    </location>
</feature>
<organism evidence="3 4">
    <name type="scientific">Candidatus Flavonifractor intestinipullorum</name>
    <dbReference type="NCBI Taxonomy" id="2838587"/>
    <lineage>
        <taxon>Bacteria</taxon>
        <taxon>Bacillati</taxon>
        <taxon>Bacillota</taxon>
        <taxon>Clostridia</taxon>
        <taxon>Eubacteriales</taxon>
        <taxon>Oscillospiraceae</taxon>
        <taxon>Flavonifractor</taxon>
    </lineage>
</organism>
<reference evidence="3" key="2">
    <citation type="submission" date="2021-04" db="EMBL/GenBank/DDBJ databases">
        <authorList>
            <person name="Gilroy R."/>
        </authorList>
    </citation>
    <scope>NUCLEOTIDE SEQUENCE</scope>
    <source>
        <strain evidence="3">CHK189-11263</strain>
    </source>
</reference>
<protein>
    <submittedName>
        <fullName evidence="3">Helix-turn-helix transcriptional regulator</fullName>
    </submittedName>
</protein>
<reference evidence="3" key="1">
    <citation type="journal article" date="2021" name="PeerJ">
        <title>Extensive microbial diversity within the chicken gut microbiome revealed by metagenomics and culture.</title>
        <authorList>
            <person name="Gilroy R."/>
            <person name="Ravi A."/>
            <person name="Getino M."/>
            <person name="Pursley I."/>
            <person name="Horton D.L."/>
            <person name="Alikhan N.F."/>
            <person name="Baker D."/>
            <person name="Gharbi K."/>
            <person name="Hall N."/>
            <person name="Watson M."/>
            <person name="Adriaenssens E.M."/>
            <person name="Foster-Nyarko E."/>
            <person name="Jarju S."/>
            <person name="Secka A."/>
            <person name="Antonio M."/>
            <person name="Oren A."/>
            <person name="Chaudhuri R.R."/>
            <person name="La Ragione R."/>
            <person name="Hildebrand F."/>
            <person name="Pallen M.J."/>
        </authorList>
    </citation>
    <scope>NUCLEOTIDE SEQUENCE</scope>
    <source>
        <strain evidence="3">CHK189-11263</strain>
    </source>
</reference>
<dbReference type="GO" id="GO:0003677">
    <property type="term" value="F:DNA binding"/>
    <property type="evidence" value="ECO:0007669"/>
    <property type="project" value="UniProtKB-KW"/>
</dbReference>
<evidence type="ECO:0000313" key="3">
    <source>
        <dbReference type="EMBL" id="HJB57186.1"/>
    </source>
</evidence>